<reference evidence="1" key="1">
    <citation type="journal article" date="2020" name="Nature">
        <title>Giant virus diversity and host interactions through global metagenomics.</title>
        <authorList>
            <person name="Schulz F."/>
            <person name="Roux S."/>
            <person name="Paez-Espino D."/>
            <person name="Jungbluth S."/>
            <person name="Walsh D.A."/>
            <person name="Denef V.J."/>
            <person name="McMahon K.D."/>
            <person name="Konstantinidis K.T."/>
            <person name="Eloe-Fadrosh E.A."/>
            <person name="Kyrpides N.C."/>
            <person name="Woyke T."/>
        </authorList>
    </citation>
    <scope>NUCLEOTIDE SEQUENCE</scope>
    <source>
        <strain evidence="1">GVMAG-M-3300025572-1</strain>
    </source>
</reference>
<dbReference type="AlphaFoldDB" id="A0A6C0J238"/>
<proteinExistence type="predicted"/>
<accession>A0A6C0J238</accession>
<dbReference type="EMBL" id="MN740283">
    <property type="protein sequence ID" value="QHT97713.1"/>
    <property type="molecule type" value="Genomic_DNA"/>
</dbReference>
<sequence length="32" mass="3889">MTVKRTGDSIVFTDWKFECQRITTRMYQVIPH</sequence>
<evidence type="ECO:0000313" key="1">
    <source>
        <dbReference type="EMBL" id="QHT97713.1"/>
    </source>
</evidence>
<protein>
    <submittedName>
        <fullName evidence="1">Uncharacterized protein</fullName>
    </submittedName>
</protein>
<name>A0A6C0J238_9ZZZZ</name>
<organism evidence="1">
    <name type="scientific">viral metagenome</name>
    <dbReference type="NCBI Taxonomy" id="1070528"/>
    <lineage>
        <taxon>unclassified sequences</taxon>
        <taxon>metagenomes</taxon>
        <taxon>organismal metagenomes</taxon>
    </lineage>
</organism>